<evidence type="ECO:0000256" key="3">
    <source>
        <dbReference type="ARBA" id="ARBA00013252"/>
    </source>
</evidence>
<dbReference type="AlphaFoldDB" id="A0A0F9XUB6"/>
<dbReference type="InterPro" id="IPR050376">
    <property type="entry name" value="Pterin-4-alpha-carb_dehyd"/>
</dbReference>
<comment type="catalytic activity">
    <reaction evidence="1">
        <text>(4aS,6R)-4a-hydroxy-L-erythro-5,6,7,8-tetrahydrobiopterin = (6R)-L-erythro-6,7-dihydrobiopterin + H2O</text>
        <dbReference type="Rhea" id="RHEA:11920"/>
        <dbReference type="ChEBI" id="CHEBI:15377"/>
        <dbReference type="ChEBI" id="CHEBI:15642"/>
        <dbReference type="ChEBI" id="CHEBI:43120"/>
        <dbReference type="EC" id="4.2.1.96"/>
    </reaction>
</comment>
<accession>A0A0F9XUB6</accession>
<dbReference type="EC" id="4.2.1.96" evidence="3"/>
<protein>
    <recommendedName>
        <fullName evidence="3">4a-hydroxytetrahydrobiopterin dehydratase</fullName>
        <ecNumber evidence="3">4.2.1.96</ecNumber>
    </recommendedName>
</protein>
<evidence type="ECO:0000256" key="2">
    <source>
        <dbReference type="ARBA" id="ARBA00006472"/>
    </source>
</evidence>
<dbReference type="PANTHER" id="PTHR42805:SF1">
    <property type="entry name" value="PTERIN-4-ALPHA-CARBINOLAMINE DEHYDRATASE-RELATED"/>
    <property type="match status" value="1"/>
</dbReference>
<evidence type="ECO:0000256" key="1">
    <source>
        <dbReference type="ARBA" id="ARBA00001554"/>
    </source>
</evidence>
<dbReference type="InterPro" id="IPR036428">
    <property type="entry name" value="PCD_sf"/>
</dbReference>
<keyword evidence="4" id="KW-0456">Lyase</keyword>
<organism evidence="5">
    <name type="scientific">marine sediment metagenome</name>
    <dbReference type="NCBI Taxonomy" id="412755"/>
    <lineage>
        <taxon>unclassified sequences</taxon>
        <taxon>metagenomes</taxon>
        <taxon>ecological metagenomes</taxon>
    </lineage>
</organism>
<dbReference type="PANTHER" id="PTHR42805">
    <property type="entry name" value="PTERIN-4-ALPHA-CARBINOLAMINE DEHYDRATASE-RELATED"/>
    <property type="match status" value="1"/>
</dbReference>
<gene>
    <name evidence="5" type="ORF">LCGC14_0171630</name>
</gene>
<dbReference type="GO" id="GO:0006729">
    <property type="term" value="P:tetrahydrobiopterin biosynthetic process"/>
    <property type="evidence" value="ECO:0007669"/>
    <property type="project" value="InterPro"/>
</dbReference>
<comment type="caution">
    <text evidence="5">The sequence shown here is derived from an EMBL/GenBank/DDBJ whole genome shotgun (WGS) entry which is preliminary data.</text>
</comment>
<comment type="similarity">
    <text evidence="2">Belongs to the pterin-4-alpha-carbinolamine dehydratase family.</text>
</comment>
<sequence length="111" mass="12210">MTLLAQEQLSQAQGDVAMDKLAVDNLLQDLKGWNLTHSSEIPRVEKTYLFGDFAEALAFANQVGELAEKGNHHPALLVEWGKVTVSWWSHSLGGLHRNDLIMAARTDTLAG</sequence>
<proteinExistence type="inferred from homology"/>
<dbReference type="SUPFAM" id="SSF55248">
    <property type="entry name" value="PCD-like"/>
    <property type="match status" value="1"/>
</dbReference>
<name>A0A0F9XUB6_9ZZZZ</name>
<dbReference type="Pfam" id="PF01329">
    <property type="entry name" value="Pterin_4a"/>
    <property type="match status" value="1"/>
</dbReference>
<dbReference type="GO" id="GO:0008124">
    <property type="term" value="F:4-alpha-hydroxytetrahydrobiopterin dehydratase activity"/>
    <property type="evidence" value="ECO:0007669"/>
    <property type="project" value="UniProtKB-EC"/>
</dbReference>
<evidence type="ECO:0000313" key="5">
    <source>
        <dbReference type="EMBL" id="KKN95928.1"/>
    </source>
</evidence>
<dbReference type="EMBL" id="LAZR01000067">
    <property type="protein sequence ID" value="KKN95928.1"/>
    <property type="molecule type" value="Genomic_DNA"/>
</dbReference>
<reference evidence="5" key="1">
    <citation type="journal article" date="2015" name="Nature">
        <title>Complex archaea that bridge the gap between prokaryotes and eukaryotes.</title>
        <authorList>
            <person name="Spang A."/>
            <person name="Saw J.H."/>
            <person name="Jorgensen S.L."/>
            <person name="Zaremba-Niedzwiedzka K."/>
            <person name="Martijn J."/>
            <person name="Lind A.E."/>
            <person name="van Eijk R."/>
            <person name="Schleper C."/>
            <person name="Guy L."/>
            <person name="Ettema T.J."/>
        </authorList>
    </citation>
    <scope>NUCLEOTIDE SEQUENCE</scope>
</reference>
<dbReference type="HAMAP" id="MF_00434">
    <property type="entry name" value="Pterin_4_alpha"/>
    <property type="match status" value="1"/>
</dbReference>
<evidence type="ECO:0000256" key="4">
    <source>
        <dbReference type="ARBA" id="ARBA00023239"/>
    </source>
</evidence>
<dbReference type="CDD" id="cd00913">
    <property type="entry name" value="PCD_DCoH_subfamily_a"/>
    <property type="match status" value="1"/>
</dbReference>
<dbReference type="InterPro" id="IPR001533">
    <property type="entry name" value="Pterin_deHydtase"/>
</dbReference>
<dbReference type="Gene3D" id="3.30.1360.20">
    <property type="entry name" value="Transcriptional coactivator/pterin dehydratase"/>
    <property type="match status" value="1"/>
</dbReference>